<dbReference type="GO" id="GO:0016020">
    <property type="term" value="C:membrane"/>
    <property type="evidence" value="ECO:0007669"/>
    <property type="project" value="UniProtKB-SubCell"/>
</dbReference>
<keyword evidence="6 8" id="KW-0472">Membrane</keyword>
<dbReference type="EMBL" id="KI659403">
    <property type="protein sequence ID" value="ETN79630.1"/>
    <property type="molecule type" value="Genomic_DNA"/>
</dbReference>
<evidence type="ECO:0000256" key="4">
    <source>
        <dbReference type="ARBA" id="ARBA00022692"/>
    </source>
</evidence>
<evidence type="ECO:0000256" key="7">
    <source>
        <dbReference type="ARBA" id="ARBA00032251"/>
    </source>
</evidence>
<dbReference type="InterPro" id="IPR017452">
    <property type="entry name" value="GPCR_Rhodpsn_7TM"/>
</dbReference>
<dbReference type="Proteomes" id="UP000053676">
    <property type="component" value="Unassembled WGS sequence"/>
</dbReference>
<dbReference type="Gene3D" id="1.20.1070.10">
    <property type="entry name" value="Rhodopsin 7-helix transmembrane proteins"/>
    <property type="match status" value="1"/>
</dbReference>
<name>W2TC48_NECAM</name>
<dbReference type="GO" id="GO:0004997">
    <property type="term" value="F:thyrotropin-releasing hormone receptor activity"/>
    <property type="evidence" value="ECO:0007669"/>
    <property type="project" value="InterPro"/>
</dbReference>
<dbReference type="InterPro" id="IPR002120">
    <property type="entry name" value="TRH_rcpt_1"/>
</dbReference>
<reference evidence="11" key="1">
    <citation type="journal article" date="2014" name="Nat. Genet.">
        <title>Genome of the human hookworm Necator americanus.</title>
        <authorList>
            <person name="Tang Y.T."/>
            <person name="Gao X."/>
            <person name="Rosa B.A."/>
            <person name="Abubucker S."/>
            <person name="Hallsworth-Pepin K."/>
            <person name="Martin J."/>
            <person name="Tyagi R."/>
            <person name="Heizer E."/>
            <person name="Zhang X."/>
            <person name="Bhonagiri-Palsikar V."/>
            <person name="Minx P."/>
            <person name="Warren W.C."/>
            <person name="Wang Q."/>
            <person name="Zhan B."/>
            <person name="Hotez P.J."/>
            <person name="Sternberg P.W."/>
            <person name="Dougall A."/>
            <person name="Gaze S.T."/>
            <person name="Mulvenna J."/>
            <person name="Sotillo J."/>
            <person name="Ranganathan S."/>
            <person name="Rabelo E.M."/>
            <person name="Wilson R.K."/>
            <person name="Felgner P.L."/>
            <person name="Bethony J."/>
            <person name="Hawdon J.M."/>
            <person name="Gasser R.B."/>
            <person name="Loukas A."/>
            <person name="Mitreva M."/>
        </authorList>
    </citation>
    <scope>NUCLEOTIDE SEQUENCE [LARGE SCALE GENOMIC DNA]</scope>
</reference>
<dbReference type="OrthoDB" id="5849366at2759"/>
<keyword evidence="5 8" id="KW-1133">Transmembrane helix</keyword>
<dbReference type="AlphaFoldDB" id="W2TC48"/>
<dbReference type="PRINTS" id="PR00237">
    <property type="entry name" value="GPCRRHODOPSN"/>
</dbReference>
<evidence type="ECO:0000256" key="3">
    <source>
        <dbReference type="ARBA" id="ARBA00018873"/>
    </source>
</evidence>
<evidence type="ECO:0000259" key="9">
    <source>
        <dbReference type="PROSITE" id="PS50262"/>
    </source>
</evidence>
<evidence type="ECO:0000313" key="10">
    <source>
        <dbReference type="EMBL" id="ETN79630.1"/>
    </source>
</evidence>
<dbReference type="InterPro" id="IPR000276">
    <property type="entry name" value="GPCR_Rhodpsn"/>
</dbReference>
<dbReference type="PROSITE" id="PS50262">
    <property type="entry name" value="G_PROTEIN_RECEP_F1_2"/>
    <property type="match status" value="1"/>
</dbReference>
<evidence type="ECO:0000313" key="11">
    <source>
        <dbReference type="Proteomes" id="UP000053676"/>
    </source>
</evidence>
<dbReference type="Pfam" id="PF00001">
    <property type="entry name" value="7tm_1"/>
    <property type="match status" value="1"/>
</dbReference>
<keyword evidence="4 8" id="KW-0812">Transmembrane</keyword>
<organism evidence="10 11">
    <name type="scientific">Necator americanus</name>
    <name type="common">Human hookworm</name>
    <dbReference type="NCBI Taxonomy" id="51031"/>
    <lineage>
        <taxon>Eukaryota</taxon>
        <taxon>Metazoa</taxon>
        <taxon>Ecdysozoa</taxon>
        <taxon>Nematoda</taxon>
        <taxon>Chromadorea</taxon>
        <taxon>Rhabditida</taxon>
        <taxon>Rhabditina</taxon>
        <taxon>Rhabditomorpha</taxon>
        <taxon>Strongyloidea</taxon>
        <taxon>Ancylostomatidae</taxon>
        <taxon>Bunostominae</taxon>
        <taxon>Necator</taxon>
    </lineage>
</organism>
<dbReference type="PANTHER" id="PTHR46061">
    <property type="entry name" value="THYROTROPIN-RELEASING HORMONE RECEPTOR"/>
    <property type="match status" value="1"/>
</dbReference>
<evidence type="ECO:0000256" key="1">
    <source>
        <dbReference type="ARBA" id="ARBA00004100"/>
    </source>
</evidence>
<evidence type="ECO:0000256" key="6">
    <source>
        <dbReference type="ARBA" id="ARBA00023136"/>
    </source>
</evidence>
<comment type="subcellular location">
    <subcellularLocation>
        <location evidence="2">Membrane</location>
    </subcellularLocation>
</comment>
<keyword evidence="11" id="KW-1185">Reference proteome</keyword>
<accession>W2TC48</accession>
<dbReference type="SUPFAM" id="SSF81321">
    <property type="entry name" value="Family A G protein-coupled receptor-like"/>
    <property type="match status" value="1"/>
</dbReference>
<dbReference type="PANTHER" id="PTHR46061:SF3">
    <property type="entry name" value="THYROTROPIN-RELEASING HORMONE RECEPTOR"/>
    <property type="match status" value="1"/>
</dbReference>
<evidence type="ECO:0000256" key="8">
    <source>
        <dbReference type="SAM" id="Phobius"/>
    </source>
</evidence>
<comment type="function">
    <text evidence="1">Receptor for thyrotropin-releasing hormone (TRH). Upon ligand binding, this G-protein-coupled receptor triggers activation of the phosphatidylinositol (IP3)-calcium-protein kinase C (PKC) pathway.</text>
</comment>
<protein>
    <recommendedName>
        <fullName evidence="3">Thyrotropin-releasing hormone receptor</fullName>
    </recommendedName>
    <alternativeName>
        <fullName evidence="7">Thyroliberin receptor</fullName>
    </alternativeName>
</protein>
<feature type="domain" description="G-protein coupled receptors family 1 profile" evidence="9">
    <location>
        <begin position="80"/>
        <end position="153"/>
    </location>
</feature>
<feature type="transmembrane region" description="Helical" evidence="8">
    <location>
        <begin position="66"/>
        <end position="89"/>
    </location>
</feature>
<proteinExistence type="predicted"/>
<evidence type="ECO:0000256" key="5">
    <source>
        <dbReference type="ARBA" id="ARBA00022989"/>
    </source>
</evidence>
<sequence length="153" mass="16959">MPTFLSEQLRSLCPSLEFDSNSEWILLPGIGFFPSLPSFTSFWMCSELPAECQVPTEQAEWVKYCVAFMFASLAVIGIVGNILVITVVLKVRGMKTPTNCYLLSLAVSDTLFFIATTPTELSSLFTVDYPFGSICESTKLFTFALGSETYENL</sequence>
<dbReference type="STRING" id="51031.W2TC48"/>
<evidence type="ECO:0000256" key="2">
    <source>
        <dbReference type="ARBA" id="ARBA00004370"/>
    </source>
</evidence>
<dbReference type="KEGG" id="nai:NECAME_09716"/>
<gene>
    <name evidence="10" type="ORF">NECAME_09716</name>
</gene>